<sequence length="389" mass="45169">MSYTYQITTDDMLIGKRIDDVIYISLESFYSYITSDKATYDDVGINIEMARFFSFINEVDKLIIDLTGDENIISNILVDNFFTSLSVFISILPEFLKVEVKGQNLDVADSYISKRKSEISDIIEFNNKIVKKIRSNSLSKQVETIIYGSCDSRDIFRIYQDTNRVTRFNIVYYATNISIATILATPFLYDKNFVKLESKFLESCVRDDLSKVIVNNIIKSMTPDSIFVIDLMDERFDIIRCSGSEFTKSWNLQKTELFKNLNIDSVLHFDSEEKYENTCKNITKLLNVLSGLISSNRIFFNETLMCTHYFNNDSAFIPFSNECYSIDAFNIFISRVIEYVKVNHSSINFISTPPYLNFGDCTHLWGLHPYHYNKTFYLSRARQIFSSLV</sequence>
<dbReference type="RefSeq" id="WP_013367704.1">
    <property type="nucleotide sequence ID" value="NC_014618.1"/>
</dbReference>
<dbReference type="eggNOG" id="ENOG5032VQY">
    <property type="taxonomic scope" value="Bacteria"/>
</dbReference>
<gene>
    <name evidence="2" type="ordered locus">Entcl_3739</name>
</gene>
<protein>
    <submittedName>
        <fullName evidence="2">Uncharacterized protein</fullName>
    </submittedName>
</protein>
<reference evidence="3" key="1">
    <citation type="submission" date="2010-10" db="EMBL/GenBank/DDBJ databases">
        <title>Complete sequence of Enterobacter cloacae SCF1.</title>
        <authorList>
            <consortium name="US DOE Joint Genome Institute"/>
            <person name="Lucas S."/>
            <person name="Copeland A."/>
            <person name="Lapidus A."/>
            <person name="Cheng J.-F."/>
            <person name="Bruce D."/>
            <person name="Goodwin L."/>
            <person name="Pitluck S."/>
            <person name="Davenport K."/>
            <person name="Detter J.C."/>
            <person name="Han C."/>
            <person name="Tapia R."/>
            <person name="Land M."/>
            <person name="Hauser L."/>
            <person name="Chang Y.-J."/>
            <person name="Jeffries C."/>
            <person name="Kyrpides N."/>
            <person name="Ivanova N."/>
            <person name="Mikhailova N."/>
            <person name="DeAngelis K."/>
            <person name="Arkin A.P."/>
            <person name="Chivian D."/>
            <person name="Edwards B."/>
            <person name="Woo H."/>
            <person name="Hazen T.C."/>
            <person name="Woyke T."/>
        </authorList>
    </citation>
    <scope>NUCLEOTIDE SEQUENCE [LARGE SCALE GENOMIC DNA]</scope>
    <source>
        <strain evidence="3">SCF1</strain>
    </source>
</reference>
<keyword evidence="1" id="KW-1133">Transmembrane helix</keyword>
<reference evidence="2 3" key="2">
    <citation type="journal article" date="2011" name="Stand. Genomic Sci.">
        <title>Complete genome sequence of 'Enterobacter lignolyticus' SCF1.</title>
        <authorList>
            <person name="Deangelis K.M."/>
            <person name="D'Haeseleer P."/>
            <person name="Chivian D."/>
            <person name="Fortney J.L."/>
            <person name="Khudyakov J."/>
            <person name="Simmons B."/>
            <person name="Woo H."/>
            <person name="Arkin A.P."/>
            <person name="Davenport K.W."/>
            <person name="Goodwin L."/>
            <person name="Chen A."/>
            <person name="Ivanova N."/>
            <person name="Kyrpides N.C."/>
            <person name="Mavromatis K."/>
            <person name="Woyke T."/>
            <person name="Hazen T.C."/>
        </authorList>
    </citation>
    <scope>NUCLEOTIDE SEQUENCE [LARGE SCALE GENOMIC DNA]</scope>
    <source>
        <strain evidence="2 3">SCF1</strain>
    </source>
</reference>
<dbReference type="AlphaFoldDB" id="E3GAR9"/>
<dbReference type="InterPro" id="IPR046237">
    <property type="entry name" value="DUF6270"/>
</dbReference>
<dbReference type="EMBL" id="CP002272">
    <property type="protein sequence ID" value="ADO49980.1"/>
    <property type="molecule type" value="Genomic_DNA"/>
</dbReference>
<accession>E3GAR9</accession>
<dbReference type="Pfam" id="PF19786">
    <property type="entry name" value="DUF6270"/>
    <property type="match status" value="1"/>
</dbReference>
<evidence type="ECO:0000313" key="3">
    <source>
        <dbReference type="Proteomes" id="UP000006872"/>
    </source>
</evidence>
<proteinExistence type="predicted"/>
<dbReference type="Proteomes" id="UP000006872">
    <property type="component" value="Chromosome"/>
</dbReference>
<name>E3GAR9_ENTLS</name>
<dbReference type="STRING" id="701347.Entcl_3739"/>
<feature type="transmembrane region" description="Helical" evidence="1">
    <location>
        <begin position="170"/>
        <end position="189"/>
    </location>
</feature>
<dbReference type="KEGG" id="esc:Entcl_3739"/>
<keyword evidence="1" id="KW-0812">Transmembrane</keyword>
<evidence type="ECO:0000256" key="1">
    <source>
        <dbReference type="SAM" id="Phobius"/>
    </source>
</evidence>
<keyword evidence="3" id="KW-1185">Reference proteome</keyword>
<dbReference type="HOGENOM" id="CLU_709282_0_0_6"/>
<organism evidence="2 3">
    <name type="scientific">Enterobacter lignolyticus (strain SCF1)</name>
    <dbReference type="NCBI Taxonomy" id="701347"/>
    <lineage>
        <taxon>Bacteria</taxon>
        <taxon>Pseudomonadati</taxon>
        <taxon>Pseudomonadota</taxon>
        <taxon>Gammaproteobacteria</taxon>
        <taxon>Enterobacterales</taxon>
        <taxon>Enterobacteriaceae</taxon>
        <taxon>Pluralibacter</taxon>
    </lineage>
</organism>
<keyword evidence="1" id="KW-0472">Membrane</keyword>
<evidence type="ECO:0000313" key="2">
    <source>
        <dbReference type="EMBL" id="ADO49980.1"/>
    </source>
</evidence>